<dbReference type="GO" id="GO:0004479">
    <property type="term" value="F:methionyl-tRNA formyltransferase activity"/>
    <property type="evidence" value="ECO:0007669"/>
    <property type="project" value="UniProtKB-EC"/>
</dbReference>
<feature type="domain" description="Formyl transferase N-terminal" evidence="11">
    <location>
        <begin position="118"/>
        <end position="224"/>
    </location>
</feature>
<dbReference type="SUPFAM" id="SSF50486">
    <property type="entry name" value="FMT C-terminal domain-like"/>
    <property type="match status" value="1"/>
</dbReference>
<sequence>MKTTMYLIFNRAVYNTAPFLYSLKEVNKIFLLTFNSKIYNKHYICYSQSHEKQQSAAWKILFFGTDEFSVESLKVLYSKYRSKELERLEIVTVNQKKENSVTKYAKENKIIVNKWPIEINKSEFHIGIVVSFGHLIPSKIINAFPLGMLNVHGSLLPRWRGPGPISHALINGDSKTGVTVMKIMPKKFDIGEIVLQRAIDIDEHETRPELYTKLAKLGANLLKETFENLLELLKSARPQDEENVTYAPKITSKISLVNWNKMSATNVYNLHRALVGLYPLITSFQNAKIKLFDVHKIESESIVTKFEGAEPGTVIYNKKNNALVIKCKENTFVSAKQIAIQGKSIMSALDFSNGYISGKNKTKILFTSM</sequence>
<dbReference type="InterPro" id="IPR005794">
    <property type="entry name" value="Fmt"/>
</dbReference>
<dbReference type="InterPro" id="IPR041711">
    <property type="entry name" value="Met-tRNA-FMT_N"/>
</dbReference>
<evidence type="ECO:0000256" key="7">
    <source>
        <dbReference type="ARBA" id="ARBA00022946"/>
    </source>
</evidence>
<comment type="subcellular location">
    <subcellularLocation>
        <location evidence="1">Mitochondrion</location>
    </subcellularLocation>
</comment>
<keyword evidence="8" id="KW-0496">Mitochondrion</keyword>
<dbReference type="AlphaFoldDB" id="A0A9C6SMI6"/>
<dbReference type="RefSeq" id="XP_048264955.1">
    <property type="nucleotide sequence ID" value="XM_048408998.1"/>
</dbReference>
<evidence type="ECO:0000259" key="12">
    <source>
        <dbReference type="Pfam" id="PF02911"/>
    </source>
</evidence>
<dbReference type="InterPro" id="IPR005793">
    <property type="entry name" value="Formyl_trans_C"/>
</dbReference>
<evidence type="ECO:0000256" key="6">
    <source>
        <dbReference type="ARBA" id="ARBA00022917"/>
    </source>
</evidence>
<keyword evidence="6" id="KW-0648">Protein biosynthesis</keyword>
<organism evidence="13 14">
    <name type="scientific">Bombus terrestris</name>
    <name type="common">Buff-tailed bumblebee</name>
    <name type="synonym">Apis terrestris</name>
    <dbReference type="NCBI Taxonomy" id="30195"/>
    <lineage>
        <taxon>Eukaryota</taxon>
        <taxon>Metazoa</taxon>
        <taxon>Ecdysozoa</taxon>
        <taxon>Arthropoda</taxon>
        <taxon>Hexapoda</taxon>
        <taxon>Insecta</taxon>
        <taxon>Pterygota</taxon>
        <taxon>Neoptera</taxon>
        <taxon>Endopterygota</taxon>
        <taxon>Hymenoptera</taxon>
        <taxon>Apocrita</taxon>
        <taxon>Aculeata</taxon>
        <taxon>Apoidea</taxon>
        <taxon>Anthophila</taxon>
        <taxon>Apidae</taxon>
        <taxon>Bombus</taxon>
        <taxon>Bombus</taxon>
    </lineage>
</organism>
<protein>
    <recommendedName>
        <fullName evidence="4">Methionyl-tRNA formyltransferase, mitochondrial</fullName>
        <ecNumber evidence="3">2.1.2.9</ecNumber>
    </recommendedName>
</protein>
<evidence type="ECO:0000256" key="8">
    <source>
        <dbReference type="ARBA" id="ARBA00023128"/>
    </source>
</evidence>
<dbReference type="Gene3D" id="3.40.50.12230">
    <property type="match status" value="1"/>
</dbReference>
<evidence type="ECO:0000256" key="2">
    <source>
        <dbReference type="ARBA" id="ARBA00010699"/>
    </source>
</evidence>
<dbReference type="InterPro" id="IPR036477">
    <property type="entry name" value="Formyl_transf_N_sf"/>
</dbReference>
<evidence type="ECO:0000313" key="13">
    <source>
        <dbReference type="Proteomes" id="UP000835206"/>
    </source>
</evidence>
<accession>A0A9C6SMI6</accession>
<dbReference type="OrthoDB" id="10268103at2759"/>
<dbReference type="CDD" id="cd08646">
    <property type="entry name" value="FMT_core_Met-tRNA-FMT_N"/>
    <property type="match status" value="1"/>
</dbReference>
<dbReference type="InterPro" id="IPR011034">
    <property type="entry name" value="Formyl_transferase-like_C_sf"/>
</dbReference>
<dbReference type="GeneID" id="100650847"/>
<keyword evidence="5" id="KW-0808">Transferase</keyword>
<dbReference type="NCBIfam" id="TIGR00460">
    <property type="entry name" value="fmt"/>
    <property type="match status" value="1"/>
</dbReference>
<keyword evidence="13" id="KW-1185">Reference proteome</keyword>
<dbReference type="Proteomes" id="UP000835206">
    <property type="component" value="Chromosome 9"/>
</dbReference>
<gene>
    <name evidence="14" type="primary">LOC100650847</name>
</gene>
<dbReference type="InterPro" id="IPR002376">
    <property type="entry name" value="Formyl_transf_N"/>
</dbReference>
<dbReference type="PANTHER" id="PTHR11138">
    <property type="entry name" value="METHIONYL-TRNA FORMYLTRANSFERASE"/>
    <property type="match status" value="1"/>
</dbReference>
<evidence type="ECO:0000256" key="5">
    <source>
        <dbReference type="ARBA" id="ARBA00022679"/>
    </source>
</evidence>
<dbReference type="GO" id="GO:0005739">
    <property type="term" value="C:mitochondrion"/>
    <property type="evidence" value="ECO:0007669"/>
    <property type="project" value="UniProtKB-SubCell"/>
</dbReference>
<evidence type="ECO:0000313" key="14">
    <source>
        <dbReference type="RefSeq" id="XP_048264955.1"/>
    </source>
</evidence>
<evidence type="ECO:0000256" key="9">
    <source>
        <dbReference type="ARBA" id="ARBA00052555"/>
    </source>
</evidence>
<evidence type="ECO:0000256" key="4">
    <source>
        <dbReference type="ARBA" id="ARBA00014185"/>
    </source>
</evidence>
<comment type="similarity">
    <text evidence="2">Belongs to the Fmt family.</text>
</comment>
<evidence type="ECO:0000256" key="3">
    <source>
        <dbReference type="ARBA" id="ARBA00012261"/>
    </source>
</evidence>
<dbReference type="FunFam" id="3.40.50.12230:FF:000003">
    <property type="entry name" value="methionyl-tRNA formyltransferase, mitochondrial"/>
    <property type="match status" value="1"/>
</dbReference>
<evidence type="ECO:0000256" key="10">
    <source>
        <dbReference type="ARBA" id="ARBA00057846"/>
    </source>
</evidence>
<comment type="catalytic activity">
    <reaction evidence="9">
        <text>L-methionyl-tRNA(fMet) + (6R)-10-formyltetrahydrofolate = N-formyl-L-methionyl-tRNA(fMet) + (6S)-5,6,7,8-tetrahydrofolate + H(+)</text>
        <dbReference type="Rhea" id="RHEA:24380"/>
        <dbReference type="Rhea" id="RHEA-COMP:9952"/>
        <dbReference type="Rhea" id="RHEA-COMP:9953"/>
        <dbReference type="ChEBI" id="CHEBI:15378"/>
        <dbReference type="ChEBI" id="CHEBI:57453"/>
        <dbReference type="ChEBI" id="CHEBI:78530"/>
        <dbReference type="ChEBI" id="CHEBI:78844"/>
        <dbReference type="ChEBI" id="CHEBI:195366"/>
        <dbReference type="EC" id="2.1.2.9"/>
    </reaction>
    <physiologicalReaction direction="left-to-right" evidence="9">
        <dbReference type="Rhea" id="RHEA:24381"/>
    </physiologicalReaction>
</comment>
<dbReference type="SUPFAM" id="SSF53328">
    <property type="entry name" value="Formyltransferase"/>
    <property type="match status" value="1"/>
</dbReference>
<proteinExistence type="inferred from homology"/>
<dbReference type="EC" id="2.1.2.9" evidence="3"/>
<evidence type="ECO:0000259" key="11">
    <source>
        <dbReference type="Pfam" id="PF00551"/>
    </source>
</evidence>
<evidence type="ECO:0000256" key="1">
    <source>
        <dbReference type="ARBA" id="ARBA00004173"/>
    </source>
</evidence>
<dbReference type="Pfam" id="PF00551">
    <property type="entry name" value="Formyl_trans_N"/>
    <property type="match status" value="1"/>
</dbReference>
<dbReference type="PANTHER" id="PTHR11138:SF5">
    <property type="entry name" value="METHIONYL-TRNA FORMYLTRANSFERASE, MITOCHONDRIAL"/>
    <property type="match status" value="1"/>
</dbReference>
<reference evidence="14" key="1">
    <citation type="submission" date="2025-08" db="UniProtKB">
        <authorList>
            <consortium name="RefSeq"/>
        </authorList>
    </citation>
    <scope>IDENTIFICATION</scope>
</reference>
<feature type="domain" description="Formyl transferase C-terminal" evidence="12">
    <location>
        <begin position="249"/>
        <end position="355"/>
    </location>
</feature>
<name>A0A9C6SMI6_BOMTE</name>
<keyword evidence="7" id="KW-0809">Transit peptide</keyword>
<dbReference type="Pfam" id="PF02911">
    <property type="entry name" value="Formyl_trans_C"/>
    <property type="match status" value="1"/>
</dbReference>
<comment type="function">
    <text evidence="10">Methionyl-tRNA formyltransferase that formylates methionyl-tRNA in mitochondria and is crucial for translation initiation.</text>
</comment>